<feature type="domain" description="Elongation factor G-binding protein C-terminal treble-clef zinc-finger" evidence="1">
    <location>
        <begin position="14"/>
        <end position="169"/>
    </location>
</feature>
<dbReference type="Pfam" id="PF16571">
    <property type="entry name" value="FBP_C"/>
    <property type="match status" value="1"/>
</dbReference>
<evidence type="ECO:0000313" key="3">
    <source>
        <dbReference type="Proteomes" id="UP001500305"/>
    </source>
</evidence>
<evidence type="ECO:0000313" key="2">
    <source>
        <dbReference type="EMBL" id="GAA2245277.1"/>
    </source>
</evidence>
<reference evidence="2 3" key="1">
    <citation type="journal article" date="2019" name="Int. J. Syst. Evol. Microbiol.">
        <title>The Global Catalogue of Microorganisms (GCM) 10K type strain sequencing project: providing services to taxonomists for standard genome sequencing and annotation.</title>
        <authorList>
            <consortium name="The Broad Institute Genomics Platform"/>
            <consortium name="The Broad Institute Genome Sequencing Center for Infectious Disease"/>
            <person name="Wu L."/>
            <person name="Ma J."/>
        </authorList>
    </citation>
    <scope>NUCLEOTIDE SEQUENCE [LARGE SCALE GENOMIC DNA]</scope>
    <source>
        <strain evidence="2 3">JCM 7356</strain>
    </source>
</reference>
<dbReference type="Proteomes" id="UP001500305">
    <property type="component" value="Unassembled WGS sequence"/>
</dbReference>
<gene>
    <name evidence="2" type="ORF">GCM10010430_28940</name>
</gene>
<proteinExistence type="predicted"/>
<organism evidence="2 3">
    <name type="scientific">Kitasatospora cystarginea</name>
    <dbReference type="NCBI Taxonomy" id="58350"/>
    <lineage>
        <taxon>Bacteria</taxon>
        <taxon>Bacillati</taxon>
        <taxon>Actinomycetota</taxon>
        <taxon>Actinomycetes</taxon>
        <taxon>Kitasatosporales</taxon>
        <taxon>Streptomycetaceae</taxon>
        <taxon>Kitasatospora</taxon>
    </lineage>
</organism>
<keyword evidence="3" id="KW-1185">Reference proteome</keyword>
<dbReference type="InterPro" id="IPR032330">
    <property type="entry name" value="EF-G-binding_C"/>
</dbReference>
<name>A0ABN3DZM6_9ACTN</name>
<sequence length="173" mass="18849">MLASDHMKPVTDEQIRASFVNCTKGEARRLRLPRESADLPWADLDFLGWRDPGAPDRAYLVAERPDGLVGITLRATTGIRRSVLKSSLCSFCITTHAGSGVALLAARRAGQAGRDGSTVGTYVCADLACSLYVRGKKRSQLAERVTESLTLEEQILRTQVNLDAFLDQVLQSA</sequence>
<evidence type="ECO:0000259" key="1">
    <source>
        <dbReference type="Pfam" id="PF16571"/>
    </source>
</evidence>
<protein>
    <submittedName>
        <fullName evidence="2">FBP domain-containing protein</fullName>
    </submittedName>
</protein>
<dbReference type="EMBL" id="BAAATR010000010">
    <property type="protein sequence ID" value="GAA2245277.1"/>
    <property type="molecule type" value="Genomic_DNA"/>
</dbReference>
<accession>A0ABN3DZM6</accession>
<comment type="caution">
    <text evidence="2">The sequence shown here is derived from an EMBL/GenBank/DDBJ whole genome shotgun (WGS) entry which is preliminary data.</text>
</comment>